<dbReference type="InterPro" id="IPR051406">
    <property type="entry name" value="PLD_domain"/>
</dbReference>
<dbReference type="Gene3D" id="3.30.870.10">
    <property type="entry name" value="Endonuclease Chain A"/>
    <property type="match status" value="1"/>
</dbReference>
<dbReference type="PANTHER" id="PTHR43856:SF1">
    <property type="entry name" value="MITOCHONDRIAL CARDIOLIPIN HYDROLASE"/>
    <property type="match status" value="1"/>
</dbReference>
<feature type="transmembrane region" description="Helical" evidence="8">
    <location>
        <begin position="488"/>
        <end position="509"/>
    </location>
</feature>
<evidence type="ECO:0000259" key="9">
    <source>
        <dbReference type="PROSITE" id="PS50035"/>
    </source>
</evidence>
<evidence type="ECO:0000256" key="5">
    <source>
        <dbReference type="ARBA" id="ARBA00022963"/>
    </source>
</evidence>
<comment type="catalytic activity">
    <reaction evidence="1">
        <text>a 1,2-diacyl-sn-glycero-3-phosphocholine + H2O = a 1,2-diacyl-sn-glycero-3-phosphate + choline + H(+)</text>
        <dbReference type="Rhea" id="RHEA:14445"/>
        <dbReference type="ChEBI" id="CHEBI:15354"/>
        <dbReference type="ChEBI" id="CHEBI:15377"/>
        <dbReference type="ChEBI" id="CHEBI:15378"/>
        <dbReference type="ChEBI" id="CHEBI:57643"/>
        <dbReference type="ChEBI" id="CHEBI:58608"/>
        <dbReference type="EC" id="3.1.4.4"/>
    </reaction>
</comment>
<evidence type="ECO:0000313" key="11">
    <source>
        <dbReference type="Proteomes" id="UP001319200"/>
    </source>
</evidence>
<feature type="coiled-coil region" evidence="7">
    <location>
        <begin position="246"/>
        <end position="273"/>
    </location>
</feature>
<evidence type="ECO:0000256" key="1">
    <source>
        <dbReference type="ARBA" id="ARBA00000798"/>
    </source>
</evidence>
<name>A0AAP2DGY1_9BACT</name>
<feature type="transmembrane region" description="Helical" evidence="8">
    <location>
        <begin position="355"/>
        <end position="377"/>
    </location>
</feature>
<dbReference type="SUPFAM" id="SSF56024">
    <property type="entry name" value="Phospholipase D/nuclease"/>
    <property type="match status" value="1"/>
</dbReference>
<dbReference type="GO" id="GO:0016891">
    <property type="term" value="F:RNA endonuclease activity producing 5'-phosphomonoesters, hydrolytic mechanism"/>
    <property type="evidence" value="ECO:0007669"/>
    <property type="project" value="TreeGrafter"/>
</dbReference>
<dbReference type="PROSITE" id="PS50035">
    <property type="entry name" value="PLD"/>
    <property type="match status" value="1"/>
</dbReference>
<evidence type="ECO:0000256" key="2">
    <source>
        <dbReference type="ARBA" id="ARBA00008664"/>
    </source>
</evidence>
<feature type="transmembrane region" description="Helical" evidence="8">
    <location>
        <begin position="413"/>
        <end position="432"/>
    </location>
</feature>
<protein>
    <recommendedName>
        <fullName evidence="3">phospholipase D</fullName>
        <ecNumber evidence="3">3.1.4.4</ecNumber>
    </recommendedName>
</protein>
<dbReference type="RefSeq" id="WP_254161240.1">
    <property type="nucleotide sequence ID" value="NZ_JAHESF010000003.1"/>
</dbReference>
<keyword evidence="8" id="KW-0472">Membrane</keyword>
<evidence type="ECO:0000256" key="4">
    <source>
        <dbReference type="ARBA" id="ARBA00022801"/>
    </source>
</evidence>
<keyword evidence="4" id="KW-0378">Hydrolase</keyword>
<dbReference type="GO" id="GO:0016042">
    <property type="term" value="P:lipid catabolic process"/>
    <property type="evidence" value="ECO:0007669"/>
    <property type="project" value="UniProtKB-KW"/>
</dbReference>
<keyword evidence="6" id="KW-0443">Lipid metabolism</keyword>
<comment type="caution">
    <text evidence="10">The sequence shown here is derived from an EMBL/GenBank/DDBJ whole genome shotgun (WGS) entry which is preliminary data.</text>
</comment>
<accession>A0AAP2DGY1</accession>
<feature type="domain" description="PLD phosphodiesterase" evidence="9">
    <location>
        <begin position="96"/>
        <end position="123"/>
    </location>
</feature>
<evidence type="ECO:0000313" key="10">
    <source>
        <dbReference type="EMBL" id="MBT1696181.1"/>
    </source>
</evidence>
<dbReference type="EMBL" id="JAHESF010000003">
    <property type="protein sequence ID" value="MBT1696181.1"/>
    <property type="molecule type" value="Genomic_DNA"/>
</dbReference>
<proteinExistence type="inferred from homology"/>
<keyword evidence="8" id="KW-0812">Transmembrane</keyword>
<sequence>MNQSAVNGTEVFHQELISDNQQIFERILQSINNAQQEILVATSWFTDDLLFNALSRKCSDGVKVDLILGDNQENDKLFFQELTDKGADVLKIRNVGYGIMHQKFCIIDRHLALHGSYNWSVNARKNNHESIIATTHKATVDSLVKTFFEIKERSIEVLNGGSPSVPSTIAENDNKKQEPTNVIRKELDIVNEFTRVLDSMIAAEVSNFDRNLLRKQGYERAKSNNGDAQVLGKAYDTVYSVFINEINVVEDKKKRLLTKIEEQKNRSLQAINETTDLEISTINLEQDNMQSGLSNKILRLKSDVSVQDNEINKIKTVQIPAIEDKNERLLQEISQLEQNHISPAWKLHEIVPISFLNFFLFMYLVLFYSSAAYILLFGEADAKQARMNGIQIPPPEVFDPEAISKVIEKGSMATLYVFLFVVLPVSFAVIRISRNKVISYIISAFLGVLLLDTFLAYKVAKSVHEIAYLTGKTDDAWSLNMILYDPNFYLVFILGAMGLILFKVAYTGLIEILDERSPDENSRKKRVAIKLTRDEISSNIQKILELNTEISTMNNKNISLKTEIAACEKELEVLPTKKAKLVENKRAEQAIKVHGIESSSVIYKSHVENDDVPVSIHSMKDRINIFLEGWTDWLYGHFAVTLAEEKCAQAVDAANSWLDEKMKQNNIDKRIVTSN</sequence>
<evidence type="ECO:0000256" key="6">
    <source>
        <dbReference type="ARBA" id="ARBA00023098"/>
    </source>
</evidence>
<dbReference type="InterPro" id="IPR025202">
    <property type="entry name" value="PLD-like_dom"/>
</dbReference>
<organism evidence="10 11">
    <name type="scientific">Chryseosolibacter histidini</name>
    <dbReference type="NCBI Taxonomy" id="2782349"/>
    <lineage>
        <taxon>Bacteria</taxon>
        <taxon>Pseudomonadati</taxon>
        <taxon>Bacteroidota</taxon>
        <taxon>Cytophagia</taxon>
        <taxon>Cytophagales</taxon>
        <taxon>Chryseotaleaceae</taxon>
        <taxon>Chryseosolibacter</taxon>
    </lineage>
</organism>
<keyword evidence="11" id="KW-1185">Reference proteome</keyword>
<dbReference type="PANTHER" id="PTHR43856">
    <property type="entry name" value="CARDIOLIPIN HYDROLASE"/>
    <property type="match status" value="1"/>
</dbReference>
<comment type="similarity">
    <text evidence="2">Belongs to the phospholipase D family.</text>
</comment>
<keyword evidence="7" id="KW-0175">Coiled coil</keyword>
<evidence type="ECO:0000256" key="8">
    <source>
        <dbReference type="SAM" id="Phobius"/>
    </source>
</evidence>
<keyword evidence="5" id="KW-0442">Lipid degradation</keyword>
<gene>
    <name evidence="10" type="ORF">KK083_04805</name>
</gene>
<evidence type="ECO:0000256" key="3">
    <source>
        <dbReference type="ARBA" id="ARBA00012027"/>
    </source>
</evidence>
<dbReference type="InterPro" id="IPR001736">
    <property type="entry name" value="PLipase_D/transphosphatidylase"/>
</dbReference>
<dbReference type="GO" id="GO:0004630">
    <property type="term" value="F:phospholipase D activity"/>
    <property type="evidence" value="ECO:0007669"/>
    <property type="project" value="UniProtKB-EC"/>
</dbReference>
<dbReference type="AlphaFoldDB" id="A0AAP2DGY1"/>
<dbReference type="GO" id="GO:0006793">
    <property type="term" value="P:phosphorus metabolic process"/>
    <property type="evidence" value="ECO:0007669"/>
    <property type="project" value="UniProtKB-ARBA"/>
</dbReference>
<dbReference type="EC" id="3.1.4.4" evidence="3"/>
<evidence type="ECO:0000256" key="7">
    <source>
        <dbReference type="SAM" id="Coils"/>
    </source>
</evidence>
<reference evidence="10 11" key="1">
    <citation type="submission" date="2021-05" db="EMBL/GenBank/DDBJ databases">
        <title>A Polyphasic approach of four new species of the genus Ohtaekwangia: Ohtaekwangia histidinii sp. nov., Ohtaekwangia cretensis sp. nov., Ohtaekwangia indiensis sp. nov., Ohtaekwangia reichenbachii sp. nov. from diverse environment.</title>
        <authorList>
            <person name="Octaviana S."/>
        </authorList>
    </citation>
    <scope>NUCLEOTIDE SEQUENCE [LARGE SCALE GENOMIC DNA]</scope>
    <source>
        <strain evidence="10 11">PWU4</strain>
    </source>
</reference>
<dbReference type="Pfam" id="PF13091">
    <property type="entry name" value="PLDc_2"/>
    <property type="match status" value="1"/>
</dbReference>
<dbReference type="Proteomes" id="UP001319200">
    <property type="component" value="Unassembled WGS sequence"/>
</dbReference>
<feature type="transmembrane region" description="Helical" evidence="8">
    <location>
        <begin position="438"/>
        <end position="457"/>
    </location>
</feature>
<keyword evidence="8" id="KW-1133">Transmembrane helix</keyword>